<dbReference type="Gene3D" id="3.40.50.300">
    <property type="entry name" value="P-loop containing nucleotide triphosphate hydrolases"/>
    <property type="match status" value="1"/>
</dbReference>
<dbReference type="InterPro" id="IPR001257">
    <property type="entry name" value="Parvovirus_NS1_helicase"/>
</dbReference>
<evidence type="ECO:0000259" key="7">
    <source>
        <dbReference type="PROSITE" id="PS51206"/>
    </source>
</evidence>
<dbReference type="PROSITE" id="PS51206">
    <property type="entry name" value="SF3_HELICASE_1"/>
    <property type="match status" value="1"/>
</dbReference>
<dbReference type="InterPro" id="IPR014015">
    <property type="entry name" value="Helicase_SF3_DNA-vir"/>
</dbReference>
<feature type="region of interest" description="Disordered" evidence="6">
    <location>
        <begin position="463"/>
        <end position="515"/>
    </location>
</feature>
<dbReference type="GO" id="GO:0005524">
    <property type="term" value="F:ATP binding"/>
    <property type="evidence" value="ECO:0007669"/>
    <property type="project" value="UniProtKB-KW"/>
</dbReference>
<comment type="subcellular location">
    <subcellularLocation>
        <location evidence="1">Host nucleus</location>
    </subcellularLocation>
</comment>
<evidence type="ECO:0000256" key="4">
    <source>
        <dbReference type="ARBA" id="ARBA00022741"/>
    </source>
</evidence>
<evidence type="ECO:0000313" key="8">
    <source>
        <dbReference type="EMBL" id="XBS25630.1"/>
    </source>
</evidence>
<dbReference type="EMBL" id="PP793337">
    <property type="protein sequence ID" value="XBS25630.1"/>
    <property type="molecule type" value="Genomic_DNA"/>
</dbReference>
<keyword evidence="4" id="KW-0547">Nucleotide-binding</keyword>
<keyword evidence="3" id="KW-0235">DNA replication</keyword>
<keyword evidence="5" id="KW-0067">ATP-binding</keyword>
<feature type="domain" description="SF3 helicase" evidence="7">
    <location>
        <begin position="286"/>
        <end position="434"/>
    </location>
</feature>
<dbReference type="InterPro" id="IPR027417">
    <property type="entry name" value="P-loop_NTPase"/>
</dbReference>
<dbReference type="SUPFAM" id="SSF52540">
    <property type="entry name" value="P-loop containing nucleoside triphosphate hydrolases"/>
    <property type="match status" value="1"/>
</dbReference>
<name>A0AAU7P134_9VIRU</name>
<evidence type="ECO:0000256" key="5">
    <source>
        <dbReference type="ARBA" id="ARBA00022840"/>
    </source>
</evidence>
<proteinExistence type="predicted"/>
<dbReference type="Pfam" id="PF01057">
    <property type="entry name" value="Parvo_NS1"/>
    <property type="match status" value="1"/>
</dbReference>
<protein>
    <submittedName>
        <fullName evidence="8">Nonstructural protein 1</fullName>
    </submittedName>
</protein>
<evidence type="ECO:0000256" key="1">
    <source>
        <dbReference type="ARBA" id="ARBA00004147"/>
    </source>
</evidence>
<feature type="compositionally biased region" description="Polar residues" evidence="6">
    <location>
        <begin position="464"/>
        <end position="482"/>
    </location>
</feature>
<dbReference type="GO" id="GO:0006260">
    <property type="term" value="P:DNA replication"/>
    <property type="evidence" value="ECO:0007669"/>
    <property type="project" value="UniProtKB-KW"/>
</dbReference>
<evidence type="ECO:0000256" key="3">
    <source>
        <dbReference type="ARBA" id="ARBA00022705"/>
    </source>
</evidence>
<organism evidence="8">
    <name type="scientific">Hamaparvovirinae sp</name>
    <dbReference type="NCBI Taxonomy" id="2809447"/>
    <lineage>
        <taxon>Viruses</taxon>
        <taxon>Monodnaviria</taxon>
        <taxon>Shotokuvirae</taxon>
        <taxon>Cossaviricota</taxon>
        <taxon>Quintoviricetes</taxon>
        <taxon>Piccovirales</taxon>
        <taxon>Parvoviridae</taxon>
        <taxon>Hamaparvovirinae</taxon>
    </lineage>
</organism>
<sequence>MQNEMERAHERLCRVRRYFWTGSACVEEKKIGVVPTLEEATRNNELINTFAHLCAVITISPDINSLPTEDPRPYCCLFENLKSVNRWMLAAEHPEGGQFHIHALLQTSQRSDAMRRSIITTWEKIALCAMDDIEKPDPIISVVKIQTCRSPSSMIAYMSKDPKWIITNGYTTDFLAYNVAWDLGARFREKKQETAAKSKALASMNTVAEEITAIILDHQCKTVDDVFKFGPDVVAKYLHRPGINSIIQNCLSYCHATSGGWSIKRFEDKFTPSPERVHQCLLHQGINVDTFDKLFYDWITCTSSKKNTFVLWGPSNTGKSTFIAGLKQIVPWGEVVNSNTFAFESLIGNKIGVWEEPLISPELAEKAKQVFEGMITAIPVKYKKPVKLPRTPIIMTTNHAPWRFCTKEEDMFKNRMNIFEWLNDMTTPEYVCRGSSQCCQCGYCEASRCSEAATGCGSAGKMQGGQQPLQLAGSANASSDVGTRSLRRTREGKSQPREYSSGGEESSSSCGSIGEQRAKRRKLSCGSCSSTGDGVRSSGEHGPCYSGDGVLGLGGESAKCVESDNDRQSDGGDIWAGGLGSAGGADAGGSVHGTGGDRGQCSSEREVVCVGSGEKAEETEVSAGVSGLGGEMGTLTVPTKQDWSHYLSYLSTFYK</sequence>
<accession>A0AAU7P134</accession>
<dbReference type="GO" id="GO:0042025">
    <property type="term" value="C:host cell nucleus"/>
    <property type="evidence" value="ECO:0007669"/>
    <property type="project" value="UniProtKB-SubCell"/>
</dbReference>
<evidence type="ECO:0000256" key="6">
    <source>
        <dbReference type="SAM" id="MobiDB-lite"/>
    </source>
</evidence>
<keyword evidence="2" id="KW-1048">Host nucleus</keyword>
<reference evidence="8" key="1">
    <citation type="submission" date="2024-05" db="EMBL/GenBank/DDBJ databases">
        <title>Unveiling bat-borne viruses: virome discoveries support intermediate host-mediated transmission to humans.</title>
        <authorList>
            <person name="Wang Y."/>
            <person name="Xu P."/>
            <person name="Han Y."/>
            <person name="Zhao W."/>
            <person name="Zhao L."/>
            <person name="Li R."/>
            <person name="Zhang J."/>
            <person name="Zhang S."/>
            <person name="Lu J."/>
            <person name="Jin Q."/>
            <person name="Wu Z."/>
        </authorList>
    </citation>
    <scope>NUCLEOTIDE SEQUENCE</scope>
    <source>
        <strain evidence="8">184_2015</strain>
    </source>
</reference>
<evidence type="ECO:0000256" key="2">
    <source>
        <dbReference type="ARBA" id="ARBA00022562"/>
    </source>
</evidence>
<feature type="compositionally biased region" description="Low complexity" evidence="6">
    <location>
        <begin position="498"/>
        <end position="515"/>
    </location>
</feature>
<dbReference type="GO" id="GO:0019079">
    <property type="term" value="P:viral genome replication"/>
    <property type="evidence" value="ECO:0007669"/>
    <property type="project" value="InterPro"/>
</dbReference>